<dbReference type="InterPro" id="IPR005824">
    <property type="entry name" value="KOW"/>
</dbReference>
<evidence type="ECO:0000259" key="1">
    <source>
        <dbReference type="Pfam" id="PF00467"/>
    </source>
</evidence>
<dbReference type="Proteomes" id="UP000254282">
    <property type="component" value="Unassembled WGS sequence"/>
</dbReference>
<dbReference type="AlphaFoldDB" id="A0A381FQ30"/>
<reference evidence="2 3" key="1">
    <citation type="submission" date="2018-06" db="EMBL/GenBank/DDBJ databases">
        <authorList>
            <consortium name="Pathogen Informatics"/>
            <person name="Doyle S."/>
        </authorList>
    </citation>
    <scope>NUCLEOTIDE SEQUENCE [LARGE SCALE GENOMIC DNA]</scope>
    <source>
        <strain evidence="2 3">NCTC13532</strain>
    </source>
</reference>
<proteinExistence type="predicted"/>
<dbReference type="Pfam" id="PF00467">
    <property type="entry name" value="KOW"/>
    <property type="match status" value="1"/>
</dbReference>
<dbReference type="RefSeq" id="WP_115621682.1">
    <property type="nucleotide sequence ID" value="NZ_UFVR01000004.1"/>
</dbReference>
<dbReference type="Gene3D" id="2.30.30.30">
    <property type="match status" value="1"/>
</dbReference>
<name>A0A381FQ30_9FLAO</name>
<gene>
    <name evidence="2" type="ORF">NCTC13532_04237</name>
</gene>
<protein>
    <recommendedName>
        <fullName evidence="1">KOW domain-containing protein</fullName>
    </recommendedName>
</protein>
<dbReference type="InterPro" id="IPR014722">
    <property type="entry name" value="Rib_uL2_dom2"/>
</dbReference>
<dbReference type="EMBL" id="UFVR01000004">
    <property type="protein sequence ID" value="SUX48617.1"/>
    <property type="molecule type" value="Genomic_DNA"/>
</dbReference>
<evidence type="ECO:0000313" key="2">
    <source>
        <dbReference type="EMBL" id="SUX48617.1"/>
    </source>
</evidence>
<sequence length="60" mass="6618">MDLSDLKDGVFCKVMAGTHKGKKGTVQDIKTSKSGEITITVKEYDGVRFKTLARSVEIQK</sequence>
<organism evidence="2 3">
    <name type="scientific">Chryseobacterium indoltheticum</name>
    <dbReference type="NCBI Taxonomy" id="254"/>
    <lineage>
        <taxon>Bacteria</taxon>
        <taxon>Pseudomonadati</taxon>
        <taxon>Bacteroidota</taxon>
        <taxon>Flavobacteriia</taxon>
        <taxon>Flavobacteriales</taxon>
        <taxon>Weeksellaceae</taxon>
        <taxon>Chryseobacterium group</taxon>
        <taxon>Chryseobacterium</taxon>
    </lineage>
</organism>
<evidence type="ECO:0000313" key="3">
    <source>
        <dbReference type="Proteomes" id="UP000254282"/>
    </source>
</evidence>
<feature type="domain" description="KOW" evidence="1">
    <location>
        <begin position="12"/>
        <end position="36"/>
    </location>
</feature>
<accession>A0A381FQ30</accession>